<dbReference type="NCBIfam" id="TIGR02665">
    <property type="entry name" value="molyb_mobA"/>
    <property type="match status" value="1"/>
</dbReference>
<evidence type="ECO:0000256" key="7">
    <source>
        <dbReference type="ARBA" id="ARBA00023150"/>
    </source>
</evidence>
<dbReference type="PANTHER" id="PTHR19136">
    <property type="entry name" value="MOLYBDENUM COFACTOR GUANYLYLTRANSFERASE"/>
    <property type="match status" value="1"/>
</dbReference>
<dbReference type="InterPro" id="IPR029044">
    <property type="entry name" value="Nucleotide-diphossugar_trans"/>
</dbReference>
<name>A0A212T5U1_9BURK</name>
<dbReference type="InterPro" id="IPR013482">
    <property type="entry name" value="Molybde_CF_guanTrfase"/>
</dbReference>
<gene>
    <name evidence="8" type="primary">mobA</name>
    <name evidence="10" type="ORF">SAMN06295916_0469</name>
</gene>
<feature type="domain" description="MobA-like NTP transferase" evidence="9">
    <location>
        <begin position="10"/>
        <end position="164"/>
    </location>
</feature>
<dbReference type="Pfam" id="PF12804">
    <property type="entry name" value="NTP_transf_3"/>
    <property type="match status" value="1"/>
</dbReference>
<dbReference type="Gene3D" id="3.90.550.10">
    <property type="entry name" value="Spore Coat Polysaccharide Biosynthesis Protein SpsA, Chain A"/>
    <property type="match status" value="1"/>
</dbReference>
<evidence type="ECO:0000256" key="8">
    <source>
        <dbReference type="HAMAP-Rule" id="MF_00316"/>
    </source>
</evidence>
<evidence type="ECO:0000256" key="2">
    <source>
        <dbReference type="ARBA" id="ARBA00022679"/>
    </source>
</evidence>
<comment type="function">
    <text evidence="8">Transfers a GMP moiety from GTP to Mo-molybdopterin (Mo-MPT) cofactor (Moco or molybdenum cofactor) to form Mo-molybdopterin guanine dinucleotide (Mo-MGD) cofactor.</text>
</comment>
<evidence type="ECO:0000256" key="6">
    <source>
        <dbReference type="ARBA" id="ARBA00023134"/>
    </source>
</evidence>
<comment type="cofactor">
    <cofactor evidence="8">
        <name>Mg(2+)</name>
        <dbReference type="ChEBI" id="CHEBI:18420"/>
    </cofactor>
</comment>
<keyword evidence="3 8" id="KW-0479">Metal-binding</keyword>
<dbReference type="PANTHER" id="PTHR19136:SF81">
    <property type="entry name" value="MOLYBDENUM COFACTOR GUANYLYLTRANSFERASE"/>
    <property type="match status" value="1"/>
</dbReference>
<dbReference type="Proteomes" id="UP000197215">
    <property type="component" value="Unassembled WGS sequence"/>
</dbReference>
<evidence type="ECO:0000256" key="4">
    <source>
        <dbReference type="ARBA" id="ARBA00022741"/>
    </source>
</evidence>
<proteinExistence type="inferred from homology"/>
<dbReference type="EMBL" id="FYEX01000001">
    <property type="protein sequence ID" value="SNC61417.1"/>
    <property type="molecule type" value="Genomic_DNA"/>
</dbReference>
<dbReference type="GO" id="GO:0005525">
    <property type="term" value="F:GTP binding"/>
    <property type="evidence" value="ECO:0007669"/>
    <property type="project" value="UniProtKB-UniRule"/>
</dbReference>
<dbReference type="RefSeq" id="WP_088812377.1">
    <property type="nucleotide sequence ID" value="NZ_FYEX01000001.1"/>
</dbReference>
<keyword evidence="1 8" id="KW-0963">Cytoplasm</keyword>
<comment type="domain">
    <text evidence="8">The N-terminal domain determines nucleotide recognition and specific binding, while the C-terminal domain determines the specific binding to the target protein.</text>
</comment>
<comment type="similarity">
    <text evidence="8">Belongs to the MobA family.</text>
</comment>
<comment type="subunit">
    <text evidence="8">Monomer.</text>
</comment>
<keyword evidence="2 8" id="KW-0808">Transferase</keyword>
<dbReference type="HAMAP" id="MF_00316">
    <property type="entry name" value="MobA"/>
    <property type="match status" value="1"/>
</dbReference>
<evidence type="ECO:0000313" key="11">
    <source>
        <dbReference type="Proteomes" id="UP000197215"/>
    </source>
</evidence>
<reference evidence="10 11" key="1">
    <citation type="submission" date="2017-06" db="EMBL/GenBank/DDBJ databases">
        <authorList>
            <person name="Kim H.J."/>
            <person name="Triplett B.A."/>
        </authorList>
    </citation>
    <scope>NUCLEOTIDE SEQUENCE [LARGE SCALE GENOMIC DNA]</scope>
    <source>
        <strain evidence="10 11">MWH-VicM1</strain>
    </source>
</reference>
<keyword evidence="5 8" id="KW-0460">Magnesium</keyword>
<dbReference type="InterPro" id="IPR025877">
    <property type="entry name" value="MobA-like_NTP_Trfase"/>
</dbReference>
<evidence type="ECO:0000259" key="9">
    <source>
        <dbReference type="Pfam" id="PF12804"/>
    </source>
</evidence>
<accession>A0A212T5U1</accession>
<keyword evidence="7 8" id="KW-0501">Molybdenum cofactor biosynthesis</keyword>
<evidence type="ECO:0000256" key="1">
    <source>
        <dbReference type="ARBA" id="ARBA00022490"/>
    </source>
</evidence>
<sequence length="198" mass="21244">MSIPHDLISGLVLSGGQGRRMGGTDKGLQPFKGAPMVMHTILRLEPQVGIVKVNANRNLAAYESLGVAVISDVIGDFAGPLAGFQAGLENCEHPYLVTVPCDSPKFPLDLVDKLSQALIIQDLDLVYAATLEDGDIQTHPVFALMKSTVISTLTPFLSGGGRKIDKWFQSMKTAYVVFDDAAAFANVNTIDELRALQT</sequence>
<evidence type="ECO:0000313" key="10">
    <source>
        <dbReference type="EMBL" id="SNC61417.1"/>
    </source>
</evidence>
<dbReference type="CDD" id="cd02503">
    <property type="entry name" value="MobA"/>
    <property type="match status" value="1"/>
</dbReference>
<organism evidence="10 11">
    <name type="scientific">Polynucleobacter victoriensis</name>
    <dbReference type="NCBI Taxonomy" id="2049319"/>
    <lineage>
        <taxon>Bacteria</taxon>
        <taxon>Pseudomonadati</taxon>
        <taxon>Pseudomonadota</taxon>
        <taxon>Betaproteobacteria</taxon>
        <taxon>Burkholderiales</taxon>
        <taxon>Burkholderiaceae</taxon>
        <taxon>Polynucleobacter</taxon>
    </lineage>
</organism>
<dbReference type="OrthoDB" id="9788394at2"/>
<feature type="binding site" evidence="8">
    <location>
        <position position="102"/>
    </location>
    <ligand>
        <name>Mg(2+)</name>
        <dbReference type="ChEBI" id="CHEBI:18420"/>
    </ligand>
</feature>
<feature type="binding site" evidence="8">
    <location>
        <position position="26"/>
    </location>
    <ligand>
        <name>GTP</name>
        <dbReference type="ChEBI" id="CHEBI:37565"/>
    </ligand>
</feature>
<dbReference type="GO" id="GO:1902758">
    <property type="term" value="P:bis(molybdopterin guanine dinucleotide)molybdenum biosynthetic process"/>
    <property type="evidence" value="ECO:0007669"/>
    <property type="project" value="TreeGrafter"/>
</dbReference>
<dbReference type="GO" id="GO:0046872">
    <property type="term" value="F:metal ion binding"/>
    <property type="evidence" value="ECO:0007669"/>
    <property type="project" value="UniProtKB-KW"/>
</dbReference>
<dbReference type="GO" id="GO:0061603">
    <property type="term" value="F:molybdenum cofactor guanylyltransferase activity"/>
    <property type="evidence" value="ECO:0007669"/>
    <property type="project" value="UniProtKB-EC"/>
</dbReference>
<dbReference type="GO" id="GO:0005737">
    <property type="term" value="C:cytoplasm"/>
    <property type="evidence" value="ECO:0007669"/>
    <property type="project" value="UniProtKB-SubCell"/>
</dbReference>
<dbReference type="EC" id="2.7.7.77" evidence="8"/>
<feature type="binding site" evidence="8">
    <location>
        <position position="72"/>
    </location>
    <ligand>
        <name>GTP</name>
        <dbReference type="ChEBI" id="CHEBI:37565"/>
    </ligand>
</feature>
<protein>
    <recommendedName>
        <fullName evidence="8">Molybdenum cofactor guanylyltransferase</fullName>
        <shortName evidence="8">MoCo guanylyltransferase</shortName>
        <ecNumber evidence="8">2.7.7.77</ecNumber>
    </recommendedName>
    <alternativeName>
        <fullName evidence="8">GTP:molybdopterin guanylyltransferase</fullName>
    </alternativeName>
    <alternativeName>
        <fullName evidence="8">Mo-MPT guanylyltransferase</fullName>
    </alternativeName>
    <alternativeName>
        <fullName evidence="8">Molybdopterin guanylyltransferase</fullName>
    </alternativeName>
    <alternativeName>
        <fullName evidence="8">Molybdopterin-guanine dinucleotide synthase</fullName>
        <shortName evidence="8">MGD synthase</shortName>
    </alternativeName>
</protein>
<comment type="subcellular location">
    <subcellularLocation>
        <location evidence="8">Cytoplasm</location>
    </subcellularLocation>
</comment>
<feature type="binding site" evidence="8">
    <location>
        <position position="54"/>
    </location>
    <ligand>
        <name>GTP</name>
        <dbReference type="ChEBI" id="CHEBI:37565"/>
    </ligand>
</feature>
<feature type="binding site" evidence="8">
    <location>
        <position position="102"/>
    </location>
    <ligand>
        <name>GTP</name>
        <dbReference type="ChEBI" id="CHEBI:37565"/>
    </ligand>
</feature>
<evidence type="ECO:0000256" key="3">
    <source>
        <dbReference type="ARBA" id="ARBA00022723"/>
    </source>
</evidence>
<feature type="binding site" evidence="8">
    <location>
        <begin position="13"/>
        <end position="15"/>
    </location>
    <ligand>
        <name>GTP</name>
        <dbReference type="ChEBI" id="CHEBI:37565"/>
    </ligand>
</feature>
<keyword evidence="11" id="KW-1185">Reference proteome</keyword>
<comment type="catalytic activity">
    <reaction evidence="8">
        <text>Mo-molybdopterin + GTP + H(+) = Mo-molybdopterin guanine dinucleotide + diphosphate</text>
        <dbReference type="Rhea" id="RHEA:34243"/>
        <dbReference type="ChEBI" id="CHEBI:15378"/>
        <dbReference type="ChEBI" id="CHEBI:33019"/>
        <dbReference type="ChEBI" id="CHEBI:37565"/>
        <dbReference type="ChEBI" id="CHEBI:71302"/>
        <dbReference type="ChEBI" id="CHEBI:71310"/>
        <dbReference type="EC" id="2.7.7.77"/>
    </reaction>
</comment>
<dbReference type="AlphaFoldDB" id="A0A212T5U1"/>
<keyword evidence="4 8" id="KW-0547">Nucleotide-binding</keyword>
<dbReference type="SUPFAM" id="SSF53448">
    <property type="entry name" value="Nucleotide-diphospho-sugar transferases"/>
    <property type="match status" value="1"/>
</dbReference>
<evidence type="ECO:0000256" key="5">
    <source>
        <dbReference type="ARBA" id="ARBA00022842"/>
    </source>
</evidence>
<keyword evidence="6 8" id="KW-0342">GTP-binding</keyword>